<sequence length="145" mass="16076">MGGSLLSAIAAARGGTRLMRRGGQRQWSKCPESKRLSTTRRRAFVDHETSKSAWIHYTSSEGGLPTEIYVVVGGAPSVEATGSHPYSTRARVKRVKCMKGKKETKGTTGMKGEKGKKRKKRNFDEVDDRDEGDKTNVEDEVDEEE</sequence>
<keyword evidence="3" id="KW-1185">Reference proteome</keyword>
<comment type="caution">
    <text evidence="2">The sequence shown here is derived from an EMBL/GenBank/DDBJ whole genome shotgun (WGS) entry which is preliminary data.</text>
</comment>
<feature type="region of interest" description="Disordered" evidence="1">
    <location>
        <begin position="77"/>
        <end position="145"/>
    </location>
</feature>
<evidence type="ECO:0000313" key="2">
    <source>
        <dbReference type="EMBL" id="GBG92547.1"/>
    </source>
</evidence>
<organism evidence="2 3">
    <name type="scientific">Chara braunii</name>
    <name type="common">Braun's stonewort</name>
    <dbReference type="NCBI Taxonomy" id="69332"/>
    <lineage>
        <taxon>Eukaryota</taxon>
        <taxon>Viridiplantae</taxon>
        <taxon>Streptophyta</taxon>
        <taxon>Charophyceae</taxon>
        <taxon>Charales</taxon>
        <taxon>Characeae</taxon>
        <taxon>Chara</taxon>
    </lineage>
</organism>
<accession>A0A388MDA9</accession>
<proteinExistence type="predicted"/>
<dbReference type="AlphaFoldDB" id="A0A388MDA9"/>
<gene>
    <name evidence="2" type="ORF">CBR_g55882</name>
</gene>
<evidence type="ECO:0000256" key="1">
    <source>
        <dbReference type="SAM" id="MobiDB-lite"/>
    </source>
</evidence>
<evidence type="ECO:0000313" key="3">
    <source>
        <dbReference type="Proteomes" id="UP000265515"/>
    </source>
</evidence>
<reference evidence="2 3" key="1">
    <citation type="journal article" date="2018" name="Cell">
        <title>The Chara Genome: Secondary Complexity and Implications for Plant Terrestrialization.</title>
        <authorList>
            <person name="Nishiyama T."/>
            <person name="Sakayama H."/>
            <person name="Vries J.D."/>
            <person name="Buschmann H."/>
            <person name="Saint-Marcoux D."/>
            <person name="Ullrich K.K."/>
            <person name="Haas F.B."/>
            <person name="Vanderstraeten L."/>
            <person name="Becker D."/>
            <person name="Lang D."/>
            <person name="Vosolsobe S."/>
            <person name="Rombauts S."/>
            <person name="Wilhelmsson P.K.I."/>
            <person name="Janitza P."/>
            <person name="Kern R."/>
            <person name="Heyl A."/>
            <person name="Rumpler F."/>
            <person name="Villalobos L.I.A.C."/>
            <person name="Clay J.M."/>
            <person name="Skokan R."/>
            <person name="Toyoda A."/>
            <person name="Suzuki Y."/>
            <person name="Kagoshima H."/>
            <person name="Schijlen E."/>
            <person name="Tajeshwar N."/>
            <person name="Catarino B."/>
            <person name="Hetherington A.J."/>
            <person name="Saltykova A."/>
            <person name="Bonnot C."/>
            <person name="Breuninger H."/>
            <person name="Symeonidi A."/>
            <person name="Radhakrishnan G.V."/>
            <person name="Van Nieuwerburgh F."/>
            <person name="Deforce D."/>
            <person name="Chang C."/>
            <person name="Karol K.G."/>
            <person name="Hedrich R."/>
            <person name="Ulvskov P."/>
            <person name="Glockner G."/>
            <person name="Delwiche C.F."/>
            <person name="Petrasek J."/>
            <person name="Van de Peer Y."/>
            <person name="Friml J."/>
            <person name="Beilby M."/>
            <person name="Dolan L."/>
            <person name="Kohara Y."/>
            <person name="Sugano S."/>
            <person name="Fujiyama A."/>
            <person name="Delaux P.-M."/>
            <person name="Quint M."/>
            <person name="TheiBen G."/>
            <person name="Hagemann M."/>
            <person name="Harholt J."/>
            <person name="Dunand C."/>
            <person name="Zachgo S."/>
            <person name="Langdale J."/>
            <person name="Maumus F."/>
            <person name="Straeten D.V.D."/>
            <person name="Gould S.B."/>
            <person name="Rensing S.A."/>
        </authorList>
    </citation>
    <scope>NUCLEOTIDE SEQUENCE [LARGE SCALE GENOMIC DNA]</scope>
    <source>
        <strain evidence="2 3">S276</strain>
    </source>
</reference>
<name>A0A388MDA9_CHABU</name>
<feature type="compositionally biased region" description="Basic residues" evidence="1">
    <location>
        <begin position="90"/>
        <end position="99"/>
    </location>
</feature>
<dbReference type="EMBL" id="BFEA01001079">
    <property type="protein sequence ID" value="GBG92547.1"/>
    <property type="molecule type" value="Genomic_DNA"/>
</dbReference>
<dbReference type="Proteomes" id="UP000265515">
    <property type="component" value="Unassembled WGS sequence"/>
</dbReference>
<protein>
    <submittedName>
        <fullName evidence="2">Uncharacterized protein</fullName>
    </submittedName>
</protein>
<dbReference type="Gramene" id="GBG92547">
    <property type="protein sequence ID" value="GBG92547"/>
    <property type="gene ID" value="CBR_g55882"/>
</dbReference>